<evidence type="ECO:0000256" key="8">
    <source>
        <dbReference type="ARBA" id="ARBA00023242"/>
    </source>
</evidence>
<dbReference type="Gene3D" id="1.10.10.1070">
    <property type="entry name" value="Zinc finger, BED domain-containing"/>
    <property type="match status" value="1"/>
</dbReference>
<keyword evidence="4" id="KW-0862">Zinc</keyword>
<evidence type="ECO:0000256" key="3">
    <source>
        <dbReference type="ARBA" id="ARBA00022771"/>
    </source>
</evidence>
<keyword evidence="8" id="KW-0539">Nucleus</keyword>
<keyword evidence="6" id="KW-0238">DNA-binding</keyword>
<dbReference type="Proteomes" id="UP000288716">
    <property type="component" value="Unassembled WGS sequence"/>
</dbReference>
<evidence type="ECO:0000313" key="12">
    <source>
        <dbReference type="EMBL" id="RWS25400.1"/>
    </source>
</evidence>
<feature type="region of interest" description="Disordered" evidence="10">
    <location>
        <begin position="101"/>
        <end position="121"/>
    </location>
</feature>
<dbReference type="GO" id="GO:0008270">
    <property type="term" value="F:zinc ion binding"/>
    <property type="evidence" value="ECO:0007669"/>
    <property type="project" value="UniProtKB-KW"/>
</dbReference>
<evidence type="ECO:0000256" key="10">
    <source>
        <dbReference type="SAM" id="MobiDB-lite"/>
    </source>
</evidence>
<dbReference type="InterPro" id="IPR052035">
    <property type="entry name" value="ZnF_BED_domain_contain"/>
</dbReference>
<keyword evidence="3 9" id="KW-0863">Zinc-finger</keyword>
<comment type="subcellular location">
    <subcellularLocation>
        <location evidence="1">Nucleus</location>
    </subcellularLocation>
</comment>
<accession>A0A443SD24</accession>
<evidence type="ECO:0000256" key="4">
    <source>
        <dbReference type="ARBA" id="ARBA00022833"/>
    </source>
</evidence>
<dbReference type="AlphaFoldDB" id="A0A443SD24"/>
<name>A0A443SD24_9ACAR</name>
<protein>
    <recommendedName>
        <fullName evidence="11">BED-type domain-containing protein</fullName>
    </recommendedName>
</protein>
<keyword evidence="13" id="KW-1185">Reference proteome</keyword>
<feature type="domain" description="BED-type" evidence="11">
    <location>
        <begin position="146"/>
        <end position="208"/>
    </location>
</feature>
<comment type="caution">
    <text evidence="12">The sequence shown here is derived from an EMBL/GenBank/DDBJ whole genome shotgun (WGS) entry which is preliminary data.</text>
</comment>
<dbReference type="InterPro" id="IPR008906">
    <property type="entry name" value="HATC_C_dom"/>
</dbReference>
<sequence length="877" mass="99196">MALCEQYSDFSESNIPDVEDSGNHETWIQVPVVQTLTVLSDEDNRSQNELNAQIETHSSSVVSIFDKNHCVSRENALRRNPENGGQSADCVDMLLSDGCHDSSASRKRVGRPVTSPRTMAQNFPPVSEIKEKLETGECYCRARSSNSSSEVWSIFEEVAYSSNDEFTGIVRCKLCLFMTRYHGQITGTSHMRRHTCFVASYPTANVRSISRNDVSKDRRNMSISPSAKKKKADSFANSAFENALVPQINVHERYNEVRDAISQETITYLSCKSCRVLVKRDTQSINGHLCRQKDLERQSCKQTPMNTLLFRSKPKNRATPIWDDFEEVIDPSSNTVLGYVRCKKCRDIIKASDPKSIPAVLRRHQPNCPLIGVTPTSVMIAPIKNEFKIESCSSADNSNSVTSTPVAATSTTVLNTPNTSNAPKVINAKADFRERCIQFCYNELVSLETVTSESFRRLAQSLMSLGAQYGRSTLVLPDTSHLYSQMHNYYSQLKNNLKADLNLELNRNIGGALVCDSHDDLCILSAYYINSNWQLVESVLSATTSGSDINSFITTALNDYGLNEEEKVTKFTFVSRGGLFDGVNICLTSVAHTIDHTIESTVFADDTYTDVIENCRLICTELKLKVKPEEPVEAVDWIMKFEVMRNVLVNQDKFELKNSALDLELVKCMVDLLSPFKDASVELRRCSKHPTLNHVLLWYHKLMKVLSTSPEETDGDQSFASAMKNAIKGGMEQNFHLHSLHKIAAFLWPNFRFLKMLTHEERDAVHQEVRSFIDTRIIGDEDFCNPTKKARSDFSDWEDITDSEQDEIDKYISAMLTSCNEQNILQWWREHQNDFPKLSHLAKWILSIPASVTSLEKYKLSSTQKIDEQLLFLHCNA</sequence>
<dbReference type="SUPFAM" id="SSF53098">
    <property type="entry name" value="Ribonuclease H-like"/>
    <property type="match status" value="1"/>
</dbReference>
<dbReference type="GO" id="GO:0003677">
    <property type="term" value="F:DNA binding"/>
    <property type="evidence" value="ECO:0007669"/>
    <property type="project" value="UniProtKB-KW"/>
</dbReference>
<evidence type="ECO:0000256" key="5">
    <source>
        <dbReference type="ARBA" id="ARBA00023015"/>
    </source>
</evidence>
<proteinExistence type="predicted"/>
<dbReference type="VEuPathDB" id="VectorBase:LDEU006640"/>
<evidence type="ECO:0000256" key="1">
    <source>
        <dbReference type="ARBA" id="ARBA00004123"/>
    </source>
</evidence>
<dbReference type="GO" id="GO:0005634">
    <property type="term" value="C:nucleus"/>
    <property type="evidence" value="ECO:0007669"/>
    <property type="project" value="UniProtKB-SubCell"/>
</dbReference>
<dbReference type="InterPro" id="IPR012337">
    <property type="entry name" value="RNaseH-like_sf"/>
</dbReference>
<dbReference type="GO" id="GO:0046983">
    <property type="term" value="F:protein dimerization activity"/>
    <property type="evidence" value="ECO:0007669"/>
    <property type="project" value="InterPro"/>
</dbReference>
<evidence type="ECO:0000256" key="6">
    <source>
        <dbReference type="ARBA" id="ARBA00023125"/>
    </source>
</evidence>
<dbReference type="InterPro" id="IPR003656">
    <property type="entry name" value="Znf_BED"/>
</dbReference>
<keyword evidence="5" id="KW-0805">Transcription regulation</keyword>
<dbReference type="PANTHER" id="PTHR46481:SF10">
    <property type="entry name" value="ZINC FINGER BED DOMAIN-CONTAINING PROTEIN 39"/>
    <property type="match status" value="1"/>
</dbReference>
<keyword evidence="2" id="KW-0479">Metal-binding</keyword>
<dbReference type="OrthoDB" id="6489574at2759"/>
<reference evidence="12 13" key="1">
    <citation type="journal article" date="2018" name="Gigascience">
        <title>Genomes of trombidid mites reveal novel predicted allergens and laterally-transferred genes associated with secondary metabolism.</title>
        <authorList>
            <person name="Dong X."/>
            <person name="Chaisiri K."/>
            <person name="Xia D."/>
            <person name="Armstrong S.D."/>
            <person name="Fang Y."/>
            <person name="Donnelly M.J."/>
            <person name="Kadowaki T."/>
            <person name="McGarry J.W."/>
            <person name="Darby A.C."/>
            <person name="Makepeace B.L."/>
        </authorList>
    </citation>
    <scope>NUCLEOTIDE SEQUENCE [LARGE SCALE GENOMIC DNA]</scope>
    <source>
        <strain evidence="12">UoL-UT</strain>
    </source>
</reference>
<dbReference type="PANTHER" id="PTHR46481">
    <property type="entry name" value="ZINC FINGER BED DOMAIN-CONTAINING PROTEIN 4"/>
    <property type="match status" value="1"/>
</dbReference>
<dbReference type="SUPFAM" id="SSF140996">
    <property type="entry name" value="Hermes dimerisation domain"/>
    <property type="match status" value="1"/>
</dbReference>
<dbReference type="Pfam" id="PF05699">
    <property type="entry name" value="Dimer_Tnp_hAT"/>
    <property type="match status" value="1"/>
</dbReference>
<keyword evidence="7" id="KW-0804">Transcription</keyword>
<dbReference type="EMBL" id="NCKV01003746">
    <property type="protein sequence ID" value="RWS25400.1"/>
    <property type="molecule type" value="Genomic_DNA"/>
</dbReference>
<evidence type="ECO:0000256" key="2">
    <source>
        <dbReference type="ARBA" id="ARBA00022723"/>
    </source>
</evidence>
<evidence type="ECO:0000256" key="9">
    <source>
        <dbReference type="PROSITE-ProRule" id="PRU00027"/>
    </source>
</evidence>
<dbReference type="PROSITE" id="PS50808">
    <property type="entry name" value="ZF_BED"/>
    <property type="match status" value="2"/>
</dbReference>
<feature type="domain" description="BED-type" evidence="11">
    <location>
        <begin position="316"/>
        <end position="364"/>
    </location>
</feature>
<evidence type="ECO:0000313" key="13">
    <source>
        <dbReference type="Proteomes" id="UP000288716"/>
    </source>
</evidence>
<evidence type="ECO:0000259" key="11">
    <source>
        <dbReference type="PROSITE" id="PS50808"/>
    </source>
</evidence>
<gene>
    <name evidence="12" type="ORF">B4U80_06965</name>
</gene>
<evidence type="ECO:0000256" key="7">
    <source>
        <dbReference type="ARBA" id="ARBA00023163"/>
    </source>
</evidence>
<organism evidence="12 13">
    <name type="scientific">Leptotrombidium deliense</name>
    <dbReference type="NCBI Taxonomy" id="299467"/>
    <lineage>
        <taxon>Eukaryota</taxon>
        <taxon>Metazoa</taxon>
        <taxon>Ecdysozoa</taxon>
        <taxon>Arthropoda</taxon>
        <taxon>Chelicerata</taxon>
        <taxon>Arachnida</taxon>
        <taxon>Acari</taxon>
        <taxon>Acariformes</taxon>
        <taxon>Trombidiformes</taxon>
        <taxon>Prostigmata</taxon>
        <taxon>Anystina</taxon>
        <taxon>Parasitengona</taxon>
        <taxon>Trombiculoidea</taxon>
        <taxon>Trombiculidae</taxon>
        <taxon>Leptotrombidium</taxon>
    </lineage>
</organism>